<dbReference type="Pfam" id="PF00730">
    <property type="entry name" value="HhH-GPD"/>
    <property type="match status" value="1"/>
</dbReference>
<dbReference type="InterPro" id="IPR003265">
    <property type="entry name" value="HhH-GPD_domain"/>
</dbReference>
<dbReference type="PROSITE" id="PS00516">
    <property type="entry name" value="ALKYLBASE_DNA_GLYCOS"/>
    <property type="match status" value="1"/>
</dbReference>
<dbReference type="PATRIC" id="fig|1604004.4.peg.1646"/>
<reference evidence="7" key="2">
    <citation type="submission" date="2015-05" db="EMBL/GenBank/DDBJ databases">
        <title>Complete genome sequence of Halanaeroarchaeum sulfurireducens type strain M27-SA2, a sulfate-reducer haloarchaeon from marine anoxic lake Medee.</title>
        <authorList>
            <person name="Messina E."/>
            <person name="Kublanov I.V."/>
            <person name="Toshchakov S."/>
            <person name="Arcadi E."/>
            <person name="La Spada G."/>
            <person name="La Cono V."/>
            <person name="Yakimov M.M."/>
        </authorList>
    </citation>
    <scope>NUCLEOTIDE SEQUENCE [LARGE SCALE GENOMIC DNA]</scope>
    <source>
        <strain evidence="7">M27-SA2</strain>
    </source>
</reference>
<dbReference type="HOGENOM" id="CLU_000445_72_5_2"/>
<dbReference type="Gene3D" id="1.10.1670.40">
    <property type="match status" value="1"/>
</dbReference>
<dbReference type="KEGG" id="hsu:HLASF_1574"/>
<accession>A0A0F7PBI3</accession>
<dbReference type="AlphaFoldDB" id="A0A0F7PBI3"/>
<dbReference type="SUPFAM" id="SSF48150">
    <property type="entry name" value="DNA-glycosylase"/>
    <property type="match status" value="1"/>
</dbReference>
<evidence type="ECO:0000313" key="7">
    <source>
        <dbReference type="Proteomes" id="UP000060390"/>
    </source>
</evidence>
<dbReference type="STRING" id="1604004.HLASA_1561"/>
<comment type="similarity">
    <text evidence="1">Belongs to the alkylbase DNA glycosidase AlkA family.</text>
</comment>
<dbReference type="GO" id="GO:0032131">
    <property type="term" value="F:alkylated DNA binding"/>
    <property type="evidence" value="ECO:0007669"/>
    <property type="project" value="TreeGrafter"/>
</dbReference>
<dbReference type="GO" id="GO:0008725">
    <property type="term" value="F:DNA-3-methyladenine glycosylase activity"/>
    <property type="evidence" value="ECO:0007669"/>
    <property type="project" value="TreeGrafter"/>
</dbReference>
<evidence type="ECO:0000256" key="3">
    <source>
        <dbReference type="ARBA" id="ARBA00023204"/>
    </source>
</evidence>
<dbReference type="PANTHER" id="PTHR43003:SF5">
    <property type="entry name" value="DNA-3-METHYLADENINE GLYCOSYLASE"/>
    <property type="match status" value="1"/>
</dbReference>
<evidence type="ECO:0000259" key="4">
    <source>
        <dbReference type="SMART" id="SM00478"/>
    </source>
</evidence>
<keyword evidence="2" id="KW-0227">DNA damage</keyword>
<evidence type="ECO:0000256" key="2">
    <source>
        <dbReference type="ARBA" id="ARBA00022763"/>
    </source>
</evidence>
<dbReference type="Proteomes" id="UP000069906">
    <property type="component" value="Chromosome"/>
</dbReference>
<dbReference type="Proteomes" id="UP000060390">
    <property type="component" value="Chromosome"/>
</dbReference>
<reference evidence="6 7" key="3">
    <citation type="journal article" date="2016" name="Stand. Genomic Sci.">
        <title>Complete genome sequence of 'Halanaeroarchaeum sulfurireducens' M27-SA2, a sulfur-reducing and acetate-oxidizing haloarchaeon from the deep-sea hypersaline anoxic lake Medee.</title>
        <authorList>
            <person name="Messina E."/>
            <person name="Sorokin D.Y."/>
            <person name="Kublanov I.V."/>
            <person name="Toshchakov S."/>
            <person name="Lopatina A."/>
            <person name="Arcadi E."/>
            <person name="Smedile F."/>
            <person name="La Spada G."/>
            <person name="La Cono V."/>
            <person name="Yakimov M.M."/>
        </authorList>
    </citation>
    <scope>NUCLEOTIDE SEQUENCE [LARGE SCALE GENOMIC DNA]</scope>
    <source>
        <strain evidence="6 7">M27-SA2</strain>
    </source>
</reference>
<dbReference type="GO" id="GO:0043916">
    <property type="term" value="F:DNA-7-methylguanine glycosylase activity"/>
    <property type="evidence" value="ECO:0007669"/>
    <property type="project" value="TreeGrafter"/>
</dbReference>
<evidence type="ECO:0000313" key="8">
    <source>
        <dbReference type="Proteomes" id="UP000069906"/>
    </source>
</evidence>
<dbReference type="InterPro" id="IPR000035">
    <property type="entry name" value="Alkylbase_DNA_glycsylse_CS"/>
</dbReference>
<dbReference type="InterPro" id="IPR051912">
    <property type="entry name" value="Alkylbase_DNA_Glycosylase/TA"/>
</dbReference>
<name>A0A0F7PBI3_9EURY</name>
<sequence>MSFLARIPYRWATSADEYFQVRHSPFTMNDPTEALRSDPFLGPIVEEEEPVTVAAASDPFERLLVSILRQQVSMEAAAAIEGRLFDRVEPTPADIRKADPETMREAGLSTAKVEYVKALAETWADRDWSESYFADKPDETVVEELTNVRGVGPWTAKMFLLFGLGRADVFPVEDLGIRTAMKQVIGEDLSRAEMVETAARWQPYRSYASQYLWRTID</sequence>
<dbReference type="CDD" id="cd00056">
    <property type="entry name" value="ENDO3c"/>
    <property type="match status" value="1"/>
</dbReference>
<evidence type="ECO:0000313" key="6">
    <source>
        <dbReference type="EMBL" id="ALG82446.1"/>
    </source>
</evidence>
<dbReference type="FunFam" id="1.10.340.30:FF:000004">
    <property type="entry name" value="DNA-3-methyladenine glycosylase II"/>
    <property type="match status" value="1"/>
</dbReference>
<evidence type="ECO:0000256" key="1">
    <source>
        <dbReference type="ARBA" id="ARBA00010817"/>
    </source>
</evidence>
<dbReference type="GO" id="GO:0006307">
    <property type="term" value="P:DNA alkylation repair"/>
    <property type="evidence" value="ECO:0007669"/>
    <property type="project" value="TreeGrafter"/>
</dbReference>
<evidence type="ECO:0000313" key="5">
    <source>
        <dbReference type="EMBL" id="AKH98052.1"/>
    </source>
</evidence>
<dbReference type="Gene3D" id="1.10.340.30">
    <property type="entry name" value="Hypothetical protein, domain 2"/>
    <property type="match status" value="1"/>
</dbReference>
<dbReference type="GO" id="GO:0006285">
    <property type="term" value="P:base-excision repair, AP site formation"/>
    <property type="evidence" value="ECO:0007669"/>
    <property type="project" value="TreeGrafter"/>
</dbReference>
<keyword evidence="8" id="KW-1185">Reference proteome</keyword>
<dbReference type="PANTHER" id="PTHR43003">
    <property type="entry name" value="DNA-3-METHYLADENINE GLYCOSYLASE"/>
    <property type="match status" value="1"/>
</dbReference>
<dbReference type="EMBL" id="CP008874">
    <property type="protein sequence ID" value="AKH98052.1"/>
    <property type="molecule type" value="Genomic_DNA"/>
</dbReference>
<organism evidence="5 8">
    <name type="scientific">Halanaeroarchaeum sulfurireducens</name>
    <dbReference type="NCBI Taxonomy" id="1604004"/>
    <lineage>
        <taxon>Archaea</taxon>
        <taxon>Methanobacteriati</taxon>
        <taxon>Methanobacteriota</taxon>
        <taxon>Stenosarchaea group</taxon>
        <taxon>Halobacteria</taxon>
        <taxon>Halobacteriales</taxon>
        <taxon>Halobacteriaceae</taxon>
        <taxon>Halanaeroarchaeum</taxon>
    </lineage>
</organism>
<reference evidence="5 8" key="1">
    <citation type="journal article" date="2015" name="ISME J.">
        <title>Elemental sulfur and acetate can support life of a novel strictly anaerobic haloarchaeon.</title>
        <authorList>
            <person name="Sorokin D.Y."/>
            <person name="Kublanov I.V."/>
            <person name="Gavrilov S.N."/>
            <person name="Rojo D."/>
            <person name="Roman P."/>
            <person name="Golyshin P.N."/>
            <person name="Slepak V.Z."/>
            <person name="Smedile F."/>
            <person name="Ferrer M."/>
            <person name="Messina E."/>
            <person name="La Cono V."/>
            <person name="Yakimov M.M."/>
        </authorList>
    </citation>
    <scope>NUCLEOTIDE SEQUENCE [LARGE SCALE GENOMIC DNA]</scope>
    <source>
        <strain evidence="5 8">HSR2</strain>
    </source>
</reference>
<dbReference type="GO" id="GO:0032993">
    <property type="term" value="C:protein-DNA complex"/>
    <property type="evidence" value="ECO:0007669"/>
    <property type="project" value="TreeGrafter"/>
</dbReference>
<dbReference type="EMBL" id="CP011564">
    <property type="protein sequence ID" value="ALG82446.1"/>
    <property type="molecule type" value="Genomic_DNA"/>
</dbReference>
<keyword evidence="3" id="KW-0234">DNA repair</keyword>
<feature type="domain" description="HhH-GPD" evidence="4">
    <location>
        <begin position="68"/>
        <end position="217"/>
    </location>
</feature>
<dbReference type="SMART" id="SM00478">
    <property type="entry name" value="ENDO3c"/>
    <property type="match status" value="1"/>
</dbReference>
<dbReference type="KEGG" id="hsf:HLASA_1561"/>
<gene>
    <name evidence="6" type="ORF">HLASA_1561</name>
    <name evidence="5" type="ORF">HLASF_1574</name>
</gene>
<dbReference type="InterPro" id="IPR011257">
    <property type="entry name" value="DNA_glycosylase"/>
</dbReference>
<proteinExistence type="inferred from homology"/>
<protein>
    <submittedName>
        <fullName evidence="5">3-methyladenine DNA glycosylase</fullName>
    </submittedName>
</protein>